<reference evidence="1 2" key="1">
    <citation type="submission" date="2024-01" db="EMBL/GenBank/DDBJ databases">
        <title>Genome assemblies of Stephania.</title>
        <authorList>
            <person name="Yang L."/>
        </authorList>
    </citation>
    <scope>NUCLEOTIDE SEQUENCE [LARGE SCALE GENOMIC DNA]</scope>
    <source>
        <strain evidence="1">JXDWG</strain>
        <tissue evidence="1">Leaf</tissue>
    </source>
</reference>
<keyword evidence="2" id="KW-1185">Reference proteome</keyword>
<accession>A0AAP0K9K1</accession>
<dbReference type="EMBL" id="JBBNAG010000003">
    <property type="protein sequence ID" value="KAK9148536.1"/>
    <property type="molecule type" value="Genomic_DNA"/>
</dbReference>
<comment type="caution">
    <text evidence="1">The sequence shown here is derived from an EMBL/GenBank/DDBJ whole genome shotgun (WGS) entry which is preliminary data.</text>
</comment>
<protein>
    <submittedName>
        <fullName evidence="1">Uncharacterized protein</fullName>
    </submittedName>
</protein>
<evidence type="ECO:0000313" key="2">
    <source>
        <dbReference type="Proteomes" id="UP001419268"/>
    </source>
</evidence>
<proteinExistence type="predicted"/>
<dbReference type="AlphaFoldDB" id="A0AAP0K9K1"/>
<sequence length="52" mass="5846">MNCIFYWSCMHREGEGDKLVSESGLVSIIPLSRLVRLAESNADKLSLDFINS</sequence>
<evidence type="ECO:0000313" key="1">
    <source>
        <dbReference type="EMBL" id="KAK9148536.1"/>
    </source>
</evidence>
<organism evidence="1 2">
    <name type="scientific">Stephania cephalantha</name>
    <dbReference type="NCBI Taxonomy" id="152367"/>
    <lineage>
        <taxon>Eukaryota</taxon>
        <taxon>Viridiplantae</taxon>
        <taxon>Streptophyta</taxon>
        <taxon>Embryophyta</taxon>
        <taxon>Tracheophyta</taxon>
        <taxon>Spermatophyta</taxon>
        <taxon>Magnoliopsida</taxon>
        <taxon>Ranunculales</taxon>
        <taxon>Menispermaceae</taxon>
        <taxon>Menispermoideae</taxon>
        <taxon>Cissampelideae</taxon>
        <taxon>Stephania</taxon>
    </lineage>
</organism>
<name>A0AAP0K9K1_9MAGN</name>
<dbReference type="Proteomes" id="UP001419268">
    <property type="component" value="Unassembled WGS sequence"/>
</dbReference>
<gene>
    <name evidence="1" type="ORF">Scep_007293</name>
</gene>